<sequence length="261" mass="26203">MAGASWAPETDAPVTLRDVTLGRGPVKVIVPIVGETTAELVDAAAAAAAAGPDIVEWRVDGFGSAQPDAVLAAAAAVVDVLGGRPLLFTFRTAAEGGARVIAPEAYVALHAAVIAAGLVEAVDVEHRFDVAAGDAVLAAARAAGVAVIGSAHDFAATPDADALVALLTAMQHRGFDVVKAAVMPHDPGDVLALLDATWTMASAHRATPVITMAMGELGALSRMAAPVVGSCATFAMLGRASAPGQLPLAELKPILARLSMD</sequence>
<reference evidence="5 6" key="1">
    <citation type="journal article" date="2023" name="Environ Microbiome">
        <title>A coral-associated actinobacterium mitigates coral bleaching under heat stress.</title>
        <authorList>
            <person name="Li J."/>
            <person name="Zou Y."/>
            <person name="Li Q."/>
            <person name="Zhang J."/>
            <person name="Bourne D.G."/>
            <person name="Lyu Y."/>
            <person name="Liu C."/>
            <person name="Zhang S."/>
        </authorList>
    </citation>
    <scope>NUCLEOTIDE SEQUENCE [LARGE SCALE GENOMIC DNA]</scope>
    <source>
        <strain evidence="5 6">SCSIO 13291</strain>
    </source>
</reference>
<dbReference type="EMBL" id="CP115965">
    <property type="protein sequence ID" value="WZW97044.1"/>
    <property type="molecule type" value="Genomic_DNA"/>
</dbReference>
<dbReference type="HAMAP" id="MF_00214">
    <property type="entry name" value="AroD"/>
    <property type="match status" value="1"/>
</dbReference>
<dbReference type="RefSeq" id="WP_232547869.1">
    <property type="nucleotide sequence ID" value="NZ_CP115965.1"/>
</dbReference>
<gene>
    <name evidence="4 5" type="primary">aroD</name>
    <name evidence="5" type="ORF">PCC79_08895</name>
</gene>
<comment type="catalytic activity">
    <reaction evidence="1 4">
        <text>3-dehydroquinate = 3-dehydroshikimate + H2O</text>
        <dbReference type="Rhea" id="RHEA:21096"/>
        <dbReference type="ChEBI" id="CHEBI:15377"/>
        <dbReference type="ChEBI" id="CHEBI:16630"/>
        <dbReference type="ChEBI" id="CHEBI:32364"/>
        <dbReference type="EC" id="4.2.1.10"/>
    </reaction>
</comment>
<feature type="binding site" evidence="4">
    <location>
        <begin position="56"/>
        <end position="58"/>
    </location>
    <ligand>
        <name>3-dehydroquinate</name>
        <dbReference type="ChEBI" id="CHEBI:32364"/>
    </ligand>
</feature>
<dbReference type="InterPro" id="IPR001381">
    <property type="entry name" value="DHquinase_I"/>
</dbReference>
<feature type="binding site" evidence="4">
    <location>
        <position position="91"/>
    </location>
    <ligand>
        <name>3-dehydroquinate</name>
        <dbReference type="ChEBI" id="CHEBI:32364"/>
    </ligand>
</feature>
<proteinExistence type="inferred from homology"/>
<name>A0ABZ3C2A2_9ACTN</name>
<keyword evidence="2 4" id="KW-0456">Lyase</keyword>
<evidence type="ECO:0000256" key="1">
    <source>
        <dbReference type="ARBA" id="ARBA00001864"/>
    </source>
</evidence>
<comment type="subunit">
    <text evidence="4">Homodimer.</text>
</comment>
<accession>A0ABZ3C2A2</accession>
<dbReference type="NCBIfam" id="TIGR01093">
    <property type="entry name" value="aroD"/>
    <property type="match status" value="1"/>
</dbReference>
<comment type="similarity">
    <text evidence="4">Belongs to the type-I 3-dehydroquinase family.</text>
</comment>
<evidence type="ECO:0000313" key="6">
    <source>
        <dbReference type="Proteomes" id="UP001434337"/>
    </source>
</evidence>
<evidence type="ECO:0000256" key="3">
    <source>
        <dbReference type="ARBA" id="ARBA00023270"/>
    </source>
</evidence>
<dbReference type="Pfam" id="PF01487">
    <property type="entry name" value="DHquinase_I"/>
    <property type="match status" value="1"/>
</dbReference>
<protein>
    <recommendedName>
        <fullName evidence="4">3-dehydroquinate dehydratase</fullName>
        <shortName evidence="4">3-dehydroquinase</shortName>
        <ecNumber evidence="4">4.2.1.10</ecNumber>
    </recommendedName>
    <alternativeName>
        <fullName evidence="4">Type I DHQase</fullName>
    </alternativeName>
    <alternativeName>
        <fullName evidence="4">Type I dehydroquinase</fullName>
        <shortName evidence="4">DHQ1</shortName>
    </alternativeName>
</protein>
<dbReference type="PANTHER" id="PTHR43699">
    <property type="entry name" value="3-DEHYDROQUINATE DEHYDRATASE"/>
    <property type="match status" value="1"/>
</dbReference>
<dbReference type="GO" id="GO:0003855">
    <property type="term" value="F:3-dehydroquinate dehydratase activity"/>
    <property type="evidence" value="ECO:0007669"/>
    <property type="project" value="UniProtKB-EC"/>
</dbReference>
<comment type="function">
    <text evidence="4">Involved in the third step of the chorismate pathway, which leads to the biosynthesis of aromatic amino acids. Catalyzes the cis-dehydration of 3-dehydroquinate (DHQ) and introduces the first double bond of the aromatic ring to yield 3-dehydroshikimate.</text>
</comment>
<feature type="binding site" evidence="4">
    <location>
        <position position="245"/>
    </location>
    <ligand>
        <name>3-dehydroquinate</name>
        <dbReference type="ChEBI" id="CHEBI:32364"/>
    </ligand>
</feature>
<organism evidence="5 6">
    <name type="scientific">Propioniciclava soli</name>
    <dbReference type="NCBI Taxonomy" id="2775081"/>
    <lineage>
        <taxon>Bacteria</taxon>
        <taxon>Bacillati</taxon>
        <taxon>Actinomycetota</taxon>
        <taxon>Actinomycetes</taxon>
        <taxon>Propionibacteriales</taxon>
        <taxon>Propionibacteriaceae</taxon>
        <taxon>Propioniciclava</taxon>
    </lineage>
</organism>
<dbReference type="InterPro" id="IPR050146">
    <property type="entry name" value="Type-I_3-dehydroquinase"/>
</dbReference>
<dbReference type="InterPro" id="IPR013785">
    <property type="entry name" value="Aldolase_TIM"/>
</dbReference>
<dbReference type="CDD" id="cd00502">
    <property type="entry name" value="DHQase_I"/>
    <property type="match status" value="1"/>
</dbReference>
<feature type="binding site" evidence="4">
    <location>
        <position position="241"/>
    </location>
    <ligand>
        <name>3-dehydroquinate</name>
        <dbReference type="ChEBI" id="CHEBI:32364"/>
    </ligand>
</feature>
<keyword evidence="4" id="KW-0028">Amino-acid biosynthesis</keyword>
<feature type="binding site" evidence="4">
    <location>
        <position position="222"/>
    </location>
    <ligand>
        <name>3-dehydroquinate</name>
        <dbReference type="ChEBI" id="CHEBI:32364"/>
    </ligand>
</feature>
<keyword evidence="4" id="KW-0057">Aromatic amino acid biosynthesis</keyword>
<dbReference type="Gene3D" id="3.20.20.70">
    <property type="entry name" value="Aldolase class I"/>
    <property type="match status" value="1"/>
</dbReference>
<evidence type="ECO:0000256" key="2">
    <source>
        <dbReference type="ARBA" id="ARBA00023239"/>
    </source>
</evidence>
<keyword evidence="6" id="KW-1185">Reference proteome</keyword>
<evidence type="ECO:0000256" key="4">
    <source>
        <dbReference type="HAMAP-Rule" id="MF_00214"/>
    </source>
</evidence>
<dbReference type="EC" id="4.2.1.10" evidence="4"/>
<dbReference type="Proteomes" id="UP001434337">
    <property type="component" value="Chromosome"/>
</dbReference>
<feature type="active site" description="Schiff-base intermediate with substrate" evidence="4">
    <location>
        <position position="179"/>
    </location>
</feature>
<comment type="pathway">
    <text evidence="4">Metabolic intermediate biosynthesis; chorismate biosynthesis; chorismate from D-erythrose 4-phosphate and phosphoenolpyruvate: step 3/7.</text>
</comment>
<feature type="active site" description="Proton donor/acceptor" evidence="4">
    <location>
        <position position="152"/>
    </location>
</feature>
<dbReference type="PANTHER" id="PTHR43699:SF1">
    <property type="entry name" value="3-DEHYDROQUINATE DEHYDRATASE"/>
    <property type="match status" value="1"/>
</dbReference>
<comment type="caution">
    <text evidence="4">Lacks conserved residue(s) required for the propagation of feature annotation.</text>
</comment>
<evidence type="ECO:0000313" key="5">
    <source>
        <dbReference type="EMBL" id="WZW97044.1"/>
    </source>
</evidence>
<dbReference type="SUPFAM" id="SSF51569">
    <property type="entry name" value="Aldolase"/>
    <property type="match status" value="1"/>
</dbReference>
<keyword evidence="3 4" id="KW-0704">Schiff base</keyword>